<reference evidence="2 3" key="1">
    <citation type="submission" date="2016-03" db="EMBL/GenBank/DDBJ databases">
        <authorList>
            <person name="Ploux O."/>
        </authorList>
    </citation>
    <scope>NUCLEOTIDE SEQUENCE [LARGE SCALE GENOMIC DNA]</scope>
    <source>
        <strain evidence="2 3">R0</strain>
    </source>
</reference>
<evidence type="ECO:0000256" key="1">
    <source>
        <dbReference type="SAM" id="SignalP"/>
    </source>
</evidence>
<evidence type="ECO:0000313" key="3">
    <source>
        <dbReference type="Proteomes" id="UP000075320"/>
    </source>
</evidence>
<keyword evidence="3" id="KW-1185">Reference proteome</keyword>
<dbReference type="Proteomes" id="UP000075320">
    <property type="component" value="Unassembled WGS sequence"/>
</dbReference>
<dbReference type="RefSeq" id="WP_061834221.1">
    <property type="nucleotide sequence ID" value="NZ_LUKE01000001.1"/>
</dbReference>
<dbReference type="EMBL" id="LUKE01000001">
    <property type="protein sequence ID" value="KYG66654.1"/>
    <property type="molecule type" value="Genomic_DNA"/>
</dbReference>
<evidence type="ECO:0000313" key="2">
    <source>
        <dbReference type="EMBL" id="KYG66654.1"/>
    </source>
</evidence>
<dbReference type="AlphaFoldDB" id="A0A150WQQ1"/>
<feature type="chain" id="PRO_5007573613" description="SCP domain-containing protein" evidence="1">
    <location>
        <begin position="24"/>
        <end position="390"/>
    </location>
</feature>
<proteinExistence type="predicted"/>
<feature type="signal peptide" evidence="1">
    <location>
        <begin position="1"/>
        <end position="23"/>
    </location>
</feature>
<sequence length="390" mass="43623">MEMKKRFKSFTLIGLAMFLAAFSGQEKFVELEGYLNARSSAAFRKIDTNVKAVLATGTRGEILEKKKLRSGNYGLKVRVMSGPYTGKSYWVYYNVSNPDLALYDAPPQTWDQITPEKTTIDQAAGAETLRPIKGIDDTDKASELAYQETKPKENNDARDAIDAITYGQQQVNRVPVPSKRPECTECSQNIENVPVPASEEQLADALIGPSAKQMSPRCATFINRDGEFGKLGRAAMKIMSEPRYKNAFTKSNALGKFCPNFNTFTESEKLQAWTWFWASLANEETQCVQEIEHPMYVYKRGRRIKINNELGWGMFAAEKSAANRAARRGDACKVIFGSGEGQLRCAIDTMKDTTLDDGHTASGDKGSYWGPVRRGNTQIMPHMKRFKACF</sequence>
<protein>
    <recommendedName>
        <fullName evidence="4">SCP domain-containing protein</fullName>
    </recommendedName>
</protein>
<accession>A0A150WQQ1</accession>
<keyword evidence="1" id="KW-0732">Signal</keyword>
<name>A0A150WQQ1_BDEBC</name>
<organism evidence="2 3">
    <name type="scientific">Bdellovibrio bacteriovorus</name>
    <dbReference type="NCBI Taxonomy" id="959"/>
    <lineage>
        <taxon>Bacteria</taxon>
        <taxon>Pseudomonadati</taxon>
        <taxon>Bdellovibrionota</taxon>
        <taxon>Bdellovibrionia</taxon>
        <taxon>Bdellovibrionales</taxon>
        <taxon>Pseudobdellovibrionaceae</taxon>
        <taxon>Bdellovibrio</taxon>
    </lineage>
</organism>
<comment type="caution">
    <text evidence="2">The sequence shown here is derived from an EMBL/GenBank/DDBJ whole genome shotgun (WGS) entry which is preliminary data.</text>
</comment>
<gene>
    <name evidence="2" type="ORF">AZI86_06305</name>
</gene>
<evidence type="ECO:0008006" key="4">
    <source>
        <dbReference type="Google" id="ProtNLM"/>
    </source>
</evidence>